<dbReference type="PROSITE" id="PS50109">
    <property type="entry name" value="HIS_KIN"/>
    <property type="match status" value="1"/>
</dbReference>
<keyword evidence="17" id="KW-1185">Reference proteome</keyword>
<keyword evidence="11 14" id="KW-0472">Membrane</keyword>
<accession>A0A562NZE5</accession>
<keyword evidence="6" id="KW-0808">Transferase</keyword>
<feature type="transmembrane region" description="Helical" evidence="14">
    <location>
        <begin position="88"/>
        <end position="110"/>
    </location>
</feature>
<dbReference type="Pfam" id="PF02518">
    <property type="entry name" value="HATPase_c"/>
    <property type="match status" value="1"/>
</dbReference>
<keyword evidence="7" id="KW-0547">Nucleotide-binding</keyword>
<feature type="coiled-coil region" evidence="12">
    <location>
        <begin position="337"/>
        <end position="364"/>
    </location>
</feature>
<dbReference type="GO" id="GO:0005524">
    <property type="term" value="F:ATP binding"/>
    <property type="evidence" value="ECO:0007669"/>
    <property type="project" value="UniProtKB-KW"/>
</dbReference>
<feature type="transmembrane region" description="Helical" evidence="14">
    <location>
        <begin position="122"/>
        <end position="153"/>
    </location>
</feature>
<dbReference type="FunFam" id="3.30.565.10:FF:000023">
    <property type="entry name" value="PAS domain-containing sensor histidine kinase"/>
    <property type="match status" value="1"/>
</dbReference>
<dbReference type="AlphaFoldDB" id="A0A562NZE5"/>
<evidence type="ECO:0000256" key="8">
    <source>
        <dbReference type="ARBA" id="ARBA00022777"/>
    </source>
</evidence>
<evidence type="ECO:0000256" key="4">
    <source>
        <dbReference type="ARBA" id="ARBA00022475"/>
    </source>
</evidence>
<keyword evidence="10" id="KW-0902">Two-component regulatory system</keyword>
<evidence type="ECO:0000256" key="2">
    <source>
        <dbReference type="ARBA" id="ARBA00004236"/>
    </source>
</evidence>
<evidence type="ECO:0000313" key="16">
    <source>
        <dbReference type="EMBL" id="TWI37433.1"/>
    </source>
</evidence>
<feature type="transmembrane region" description="Helical" evidence="14">
    <location>
        <begin position="63"/>
        <end position="82"/>
    </location>
</feature>
<keyword evidence="14" id="KW-1133">Transmembrane helix</keyword>
<dbReference type="CDD" id="cd16922">
    <property type="entry name" value="HATPase_EvgS-ArcB-TorS-like"/>
    <property type="match status" value="1"/>
</dbReference>
<comment type="caution">
    <text evidence="16">The sequence shown here is derived from an EMBL/GenBank/DDBJ whole genome shotgun (WGS) entry which is preliminary data.</text>
</comment>
<evidence type="ECO:0000256" key="3">
    <source>
        <dbReference type="ARBA" id="ARBA00012438"/>
    </source>
</evidence>
<sequence>MRVSDKQEATCEAELFTTGCECVELSSIRARYVELPGAMAAGCERMVHPSVLGQNDRRRQRRFIGVMLAAPFVAAGAAVTLVTSGLGAAVTMAAIFATFGLCWFTALLVAASGRMAFAGQAALAMGSLALAGVIAAAGGLASPVAMLVVALPFEAWWIGASRRAALWGSVSACVAILLQAFAGSVFPFGAAEIAAWHWLLPLAWAFTLVPRIAALGNPAGAQLDPATDDRLETLIDAVVLRVGRHGEVLDASAKARTILKLQPELLFGTGLFDRIHLSDRVAYLSALADMRDGAPARRLDLRVRLPQNGNGPTADNYRPFSLELTRAEQQEDIFTFVLRENDEVAGLREELAAAKEAAASAEVAKGRFLAVVSHELRTPLNAIIGFSDMLLHEMFGTFKDPRQKEYVGLVKESGQHLLAVVTSILDVSRIEAGAYATEPEPFRFVEAVEMCQSMMRLQAEAKNIDLQAQIAPDAGEINADRRAVQQILINLVSNAIKFTPDGGDVVIGAKRIGSRLHFWIRDTGIGIAEEDFANLGKPFMQIQNDYTRRFEGTGLGLSLVKGLVALHEGTMSIESMPGEGTTVTISLPVNGPRGRSTDKPGVLPMPAARTEGETKGDKDGSLRKTA</sequence>
<keyword evidence="9" id="KW-0067">ATP-binding</keyword>
<evidence type="ECO:0000256" key="12">
    <source>
        <dbReference type="SAM" id="Coils"/>
    </source>
</evidence>
<dbReference type="InterPro" id="IPR004358">
    <property type="entry name" value="Sig_transdc_His_kin-like_C"/>
</dbReference>
<dbReference type="Gene3D" id="3.30.565.10">
    <property type="entry name" value="Histidine kinase-like ATPase, C-terminal domain"/>
    <property type="match status" value="1"/>
</dbReference>
<dbReference type="Proteomes" id="UP000317122">
    <property type="component" value="Unassembled WGS sequence"/>
</dbReference>
<keyword evidence="8 16" id="KW-0418">Kinase</keyword>
<dbReference type="InterPro" id="IPR050736">
    <property type="entry name" value="Sensor_HK_Regulatory"/>
</dbReference>
<dbReference type="InterPro" id="IPR036890">
    <property type="entry name" value="HATPase_C_sf"/>
</dbReference>
<dbReference type="InterPro" id="IPR036097">
    <property type="entry name" value="HisK_dim/P_sf"/>
</dbReference>
<evidence type="ECO:0000256" key="10">
    <source>
        <dbReference type="ARBA" id="ARBA00023012"/>
    </source>
</evidence>
<dbReference type="GO" id="GO:0005886">
    <property type="term" value="C:plasma membrane"/>
    <property type="evidence" value="ECO:0007669"/>
    <property type="project" value="UniProtKB-SubCell"/>
</dbReference>
<dbReference type="PANTHER" id="PTHR43711">
    <property type="entry name" value="TWO-COMPONENT HISTIDINE KINASE"/>
    <property type="match status" value="1"/>
</dbReference>
<gene>
    <name evidence="16" type="ORF">IQ26_02716</name>
</gene>
<evidence type="ECO:0000256" key="9">
    <source>
        <dbReference type="ARBA" id="ARBA00022840"/>
    </source>
</evidence>
<organism evidence="16 17">
    <name type="scientific">Mesorhizobium tianshanense</name>
    <dbReference type="NCBI Taxonomy" id="39844"/>
    <lineage>
        <taxon>Bacteria</taxon>
        <taxon>Pseudomonadati</taxon>
        <taxon>Pseudomonadota</taxon>
        <taxon>Alphaproteobacteria</taxon>
        <taxon>Hyphomicrobiales</taxon>
        <taxon>Phyllobacteriaceae</taxon>
        <taxon>Mesorhizobium</taxon>
    </lineage>
</organism>
<dbReference type="EC" id="2.7.13.3" evidence="3"/>
<feature type="transmembrane region" description="Helical" evidence="14">
    <location>
        <begin position="165"/>
        <end position="186"/>
    </location>
</feature>
<dbReference type="SMART" id="SM00388">
    <property type="entry name" value="HisKA"/>
    <property type="match status" value="1"/>
</dbReference>
<evidence type="ECO:0000256" key="11">
    <source>
        <dbReference type="ARBA" id="ARBA00023136"/>
    </source>
</evidence>
<evidence type="ECO:0000256" key="7">
    <source>
        <dbReference type="ARBA" id="ARBA00022741"/>
    </source>
</evidence>
<evidence type="ECO:0000256" key="14">
    <source>
        <dbReference type="SAM" id="Phobius"/>
    </source>
</evidence>
<keyword evidence="14" id="KW-0812">Transmembrane</keyword>
<feature type="transmembrane region" description="Helical" evidence="14">
    <location>
        <begin position="193"/>
        <end position="213"/>
    </location>
</feature>
<dbReference type="EMBL" id="VLKT01000014">
    <property type="protein sequence ID" value="TWI37433.1"/>
    <property type="molecule type" value="Genomic_DNA"/>
</dbReference>
<dbReference type="InterPro" id="IPR003594">
    <property type="entry name" value="HATPase_dom"/>
</dbReference>
<evidence type="ECO:0000256" key="6">
    <source>
        <dbReference type="ARBA" id="ARBA00022679"/>
    </source>
</evidence>
<evidence type="ECO:0000256" key="5">
    <source>
        <dbReference type="ARBA" id="ARBA00022553"/>
    </source>
</evidence>
<dbReference type="GO" id="GO:0000155">
    <property type="term" value="F:phosphorelay sensor kinase activity"/>
    <property type="evidence" value="ECO:0007669"/>
    <property type="project" value="InterPro"/>
</dbReference>
<proteinExistence type="predicted"/>
<comment type="subcellular location">
    <subcellularLocation>
        <location evidence="2">Cell membrane</location>
    </subcellularLocation>
</comment>
<feature type="domain" description="Histidine kinase" evidence="15">
    <location>
        <begin position="371"/>
        <end position="591"/>
    </location>
</feature>
<dbReference type="SUPFAM" id="SSF55874">
    <property type="entry name" value="ATPase domain of HSP90 chaperone/DNA topoisomerase II/histidine kinase"/>
    <property type="match status" value="1"/>
</dbReference>
<dbReference type="InterPro" id="IPR005467">
    <property type="entry name" value="His_kinase_dom"/>
</dbReference>
<dbReference type="PANTHER" id="PTHR43711:SF26">
    <property type="entry name" value="SENSOR HISTIDINE KINASE RCSC"/>
    <property type="match status" value="1"/>
</dbReference>
<reference evidence="16 17" key="1">
    <citation type="journal article" date="2015" name="Stand. Genomic Sci.">
        <title>Genomic Encyclopedia of Bacterial and Archaeal Type Strains, Phase III: the genomes of soil and plant-associated and newly described type strains.</title>
        <authorList>
            <person name="Whitman W.B."/>
            <person name="Woyke T."/>
            <person name="Klenk H.P."/>
            <person name="Zhou Y."/>
            <person name="Lilburn T.G."/>
            <person name="Beck B.J."/>
            <person name="De Vos P."/>
            <person name="Vandamme P."/>
            <person name="Eisen J.A."/>
            <person name="Garrity G."/>
            <person name="Hugenholtz P."/>
            <person name="Kyrpides N.C."/>
        </authorList>
    </citation>
    <scope>NUCLEOTIDE SEQUENCE [LARGE SCALE GENOMIC DNA]</scope>
    <source>
        <strain evidence="16 17">CGMCC 1.2546</strain>
    </source>
</reference>
<dbReference type="Pfam" id="PF00512">
    <property type="entry name" value="HisKA"/>
    <property type="match status" value="1"/>
</dbReference>
<dbReference type="CDD" id="cd00082">
    <property type="entry name" value="HisKA"/>
    <property type="match status" value="1"/>
</dbReference>
<keyword evidence="4" id="KW-1003">Cell membrane</keyword>
<dbReference type="PRINTS" id="PR00344">
    <property type="entry name" value="BCTRLSENSOR"/>
</dbReference>
<evidence type="ECO:0000259" key="15">
    <source>
        <dbReference type="PROSITE" id="PS50109"/>
    </source>
</evidence>
<comment type="catalytic activity">
    <reaction evidence="1">
        <text>ATP + protein L-histidine = ADP + protein N-phospho-L-histidine.</text>
        <dbReference type="EC" id="2.7.13.3"/>
    </reaction>
</comment>
<feature type="region of interest" description="Disordered" evidence="13">
    <location>
        <begin position="585"/>
        <end position="626"/>
    </location>
</feature>
<evidence type="ECO:0000256" key="13">
    <source>
        <dbReference type="SAM" id="MobiDB-lite"/>
    </source>
</evidence>
<keyword evidence="5" id="KW-0597">Phosphoprotein</keyword>
<dbReference type="Gene3D" id="1.10.287.130">
    <property type="match status" value="1"/>
</dbReference>
<feature type="compositionally biased region" description="Basic and acidic residues" evidence="13">
    <location>
        <begin position="610"/>
        <end position="626"/>
    </location>
</feature>
<evidence type="ECO:0000313" key="17">
    <source>
        <dbReference type="Proteomes" id="UP000317122"/>
    </source>
</evidence>
<keyword evidence="12" id="KW-0175">Coiled coil</keyword>
<dbReference type="SMART" id="SM00387">
    <property type="entry name" value="HATPase_c"/>
    <property type="match status" value="1"/>
</dbReference>
<name>A0A562NZE5_9HYPH</name>
<evidence type="ECO:0000256" key="1">
    <source>
        <dbReference type="ARBA" id="ARBA00000085"/>
    </source>
</evidence>
<protein>
    <recommendedName>
        <fullName evidence="3">histidine kinase</fullName>
        <ecNumber evidence="3">2.7.13.3</ecNumber>
    </recommendedName>
</protein>
<dbReference type="SUPFAM" id="SSF47384">
    <property type="entry name" value="Homodimeric domain of signal transducing histidine kinase"/>
    <property type="match status" value="1"/>
</dbReference>
<dbReference type="InterPro" id="IPR003661">
    <property type="entry name" value="HisK_dim/P_dom"/>
</dbReference>